<accession>A0AB39U5M6</accession>
<dbReference type="AlphaFoldDB" id="A0AB39U5M6"/>
<gene>
    <name evidence="3" type="ORF">QN215_07810</name>
</gene>
<name>A0AB39U5M6_9BIFI</name>
<keyword evidence="2" id="KW-1133">Transmembrane helix</keyword>
<feature type="region of interest" description="Disordered" evidence="1">
    <location>
        <begin position="297"/>
        <end position="334"/>
    </location>
</feature>
<protein>
    <submittedName>
        <fullName evidence="3">Uncharacterized protein</fullName>
    </submittedName>
</protein>
<feature type="transmembrane region" description="Helical" evidence="2">
    <location>
        <begin position="80"/>
        <end position="97"/>
    </location>
</feature>
<dbReference type="EMBL" id="CP129674">
    <property type="protein sequence ID" value="XDS44165.1"/>
    <property type="molecule type" value="Genomic_DNA"/>
</dbReference>
<sequence>MVWHTGKNFDGTMESTSQRFAQASETSGADNTRVITPTEPVASEPGPEITAVLPPSDNVPLNRNDALDSHSFDQRPWSKLAIASLILGLVSLPFGFSASTASFSAFMALVGFVLGIVGLVLMLRRKNRYSTLLAKLAIILCLVMVIIASMNTAPSTSTTAQTSTSASADASRSAQIAASEKAAQKAEKLEAEKEQAEKLDEAKSTLTSKINEARALLDSSNNNVADPQTRTNLTDAIDKATATNSDDPAQYNDALQPLQSAMNAVNGSVEQKKQNDAAAQAAQAAAAAQAKADADAAAQASAQAQEQAPAQAQAPAPADPAPQQQSSRIVNGGAFCSPEGATGLSTAGNTLTCKIASDGRLRWKK</sequence>
<proteinExistence type="predicted"/>
<organism evidence="3">
    <name type="scientific">Bifidobacterium aquikefiricola</name>
    <dbReference type="NCBI Taxonomy" id="3059038"/>
    <lineage>
        <taxon>Bacteria</taxon>
        <taxon>Bacillati</taxon>
        <taxon>Actinomycetota</taxon>
        <taxon>Actinomycetes</taxon>
        <taxon>Bifidobacteriales</taxon>
        <taxon>Bifidobacteriaceae</taxon>
        <taxon>Bifidobacterium</taxon>
    </lineage>
</organism>
<keyword evidence="2" id="KW-0812">Transmembrane</keyword>
<evidence type="ECO:0000256" key="1">
    <source>
        <dbReference type="SAM" id="MobiDB-lite"/>
    </source>
</evidence>
<evidence type="ECO:0000256" key="2">
    <source>
        <dbReference type="SAM" id="Phobius"/>
    </source>
</evidence>
<evidence type="ECO:0000313" key="3">
    <source>
        <dbReference type="EMBL" id="XDS44165.1"/>
    </source>
</evidence>
<reference evidence="3" key="1">
    <citation type="submission" date="2023-07" db="EMBL/GenBank/DDBJ databases">
        <title>Bifidobacterium aquikefiriaerophilum sp. nov. and Bifidobacterium eccum sp. nov., isolated from water kefir.</title>
        <authorList>
            <person name="Breselge S."/>
            <person name="Bellassi P."/>
            <person name="Barcenilla C."/>
            <person name="Alvarez-Ordonez A."/>
            <person name="Morelli L."/>
            <person name="Cotter P.D."/>
        </authorList>
    </citation>
    <scope>NUCLEOTIDE SEQUENCE</scope>
    <source>
        <strain evidence="3">WK041_4_12</strain>
    </source>
</reference>
<feature type="region of interest" description="Disordered" evidence="1">
    <location>
        <begin position="183"/>
        <end position="202"/>
    </location>
</feature>
<feature type="transmembrane region" description="Helical" evidence="2">
    <location>
        <begin position="132"/>
        <end position="150"/>
    </location>
</feature>
<feature type="transmembrane region" description="Helical" evidence="2">
    <location>
        <begin position="103"/>
        <end position="123"/>
    </location>
</feature>
<keyword evidence="2" id="KW-0472">Membrane</keyword>
<dbReference type="RefSeq" id="WP_369343760.1">
    <property type="nucleotide sequence ID" value="NZ_CP129674.1"/>
</dbReference>
<dbReference type="KEGG" id="baqk:QN215_07810"/>
<feature type="compositionally biased region" description="Low complexity" evidence="1">
    <location>
        <begin position="297"/>
        <end position="325"/>
    </location>
</feature>